<dbReference type="EMBL" id="QXML01000014">
    <property type="protein sequence ID" value="RIW12369.1"/>
    <property type="molecule type" value="Genomic_DNA"/>
</dbReference>
<protein>
    <submittedName>
        <fullName evidence="6">DegT/DnrJ/EryC1/StrS family aminotransferase</fullName>
    </submittedName>
</protein>
<comment type="caution">
    <text evidence="6">The sequence shown here is derived from an EMBL/GenBank/DDBJ whole genome shotgun (WGS) entry which is preliminary data.</text>
</comment>
<keyword evidence="6" id="KW-0032">Aminotransferase</keyword>
<evidence type="ECO:0000256" key="2">
    <source>
        <dbReference type="ARBA" id="ARBA00037999"/>
    </source>
</evidence>
<dbReference type="RefSeq" id="WP_119479460.1">
    <property type="nucleotide sequence ID" value="NZ_QXML01000014.1"/>
</dbReference>
<dbReference type="Gene3D" id="3.40.640.10">
    <property type="entry name" value="Type I PLP-dependent aspartate aminotransferase-like (Major domain)"/>
    <property type="match status" value="1"/>
</dbReference>
<gene>
    <name evidence="6" type="ORF">D0X99_19030</name>
</gene>
<proteinExistence type="inferred from homology"/>
<dbReference type="InterPro" id="IPR000653">
    <property type="entry name" value="DegT/StrS_aminotransferase"/>
</dbReference>
<feature type="modified residue" description="N6-(pyridoxal phosphate)lysine" evidence="4">
    <location>
        <position position="192"/>
    </location>
</feature>
<reference evidence="6 7" key="1">
    <citation type="submission" date="2018-09" db="EMBL/GenBank/DDBJ databases">
        <authorList>
            <person name="Wang X."/>
            <person name="Du Z."/>
        </authorList>
    </citation>
    <scope>NUCLEOTIDE SEQUENCE [LARGE SCALE GENOMIC DNA]</scope>
    <source>
        <strain evidence="6 7">N3</strain>
    </source>
</reference>
<keyword evidence="6" id="KW-0808">Transferase</keyword>
<dbReference type="CDD" id="cd00616">
    <property type="entry name" value="AHBA_syn"/>
    <property type="match status" value="1"/>
</dbReference>
<name>A0A418PM44_9BACT</name>
<dbReference type="PANTHER" id="PTHR30244:SF36">
    <property type="entry name" value="3-OXO-GLUCOSE-6-PHOSPHATE:GLUTAMATE AMINOTRANSFERASE"/>
    <property type="match status" value="1"/>
</dbReference>
<evidence type="ECO:0000313" key="7">
    <source>
        <dbReference type="Proteomes" id="UP000283522"/>
    </source>
</evidence>
<dbReference type="InterPro" id="IPR015424">
    <property type="entry name" value="PyrdxlP-dep_Trfase"/>
</dbReference>
<accession>A0A418PM44</accession>
<dbReference type="GO" id="GO:0000271">
    <property type="term" value="P:polysaccharide biosynthetic process"/>
    <property type="evidence" value="ECO:0007669"/>
    <property type="project" value="TreeGrafter"/>
</dbReference>
<feature type="active site" description="Proton acceptor" evidence="3">
    <location>
        <position position="192"/>
    </location>
</feature>
<dbReference type="InterPro" id="IPR015421">
    <property type="entry name" value="PyrdxlP-dep_Trfase_major"/>
</dbReference>
<dbReference type="PANTHER" id="PTHR30244">
    <property type="entry name" value="TRANSAMINASE"/>
    <property type="match status" value="1"/>
</dbReference>
<keyword evidence="7" id="KW-1185">Reference proteome</keyword>
<dbReference type="Gene3D" id="3.90.1150.10">
    <property type="entry name" value="Aspartate Aminotransferase, domain 1"/>
    <property type="match status" value="1"/>
</dbReference>
<keyword evidence="1 4" id="KW-0663">Pyridoxal phosphate</keyword>
<dbReference type="GO" id="GO:0008483">
    <property type="term" value="F:transaminase activity"/>
    <property type="evidence" value="ECO:0007669"/>
    <property type="project" value="UniProtKB-KW"/>
</dbReference>
<dbReference type="PIRSF" id="PIRSF000390">
    <property type="entry name" value="PLP_StrS"/>
    <property type="match status" value="1"/>
</dbReference>
<dbReference type="Proteomes" id="UP000283522">
    <property type="component" value="Unassembled WGS sequence"/>
</dbReference>
<evidence type="ECO:0000256" key="3">
    <source>
        <dbReference type="PIRSR" id="PIRSR000390-1"/>
    </source>
</evidence>
<evidence type="ECO:0000256" key="5">
    <source>
        <dbReference type="RuleBase" id="RU004508"/>
    </source>
</evidence>
<comment type="similarity">
    <text evidence="2 5">Belongs to the DegT/DnrJ/EryC1 family.</text>
</comment>
<evidence type="ECO:0000313" key="6">
    <source>
        <dbReference type="EMBL" id="RIW12369.1"/>
    </source>
</evidence>
<dbReference type="InterPro" id="IPR015422">
    <property type="entry name" value="PyrdxlP-dep_Trfase_small"/>
</dbReference>
<dbReference type="Pfam" id="PF01041">
    <property type="entry name" value="DegT_DnrJ_EryC1"/>
    <property type="match status" value="1"/>
</dbReference>
<sequence length="375" mass="41803">MQSIQMVDLRSQYERIKGEVDSAIQEVLNTTAFINGPQVKKFAEKLANYTGAKHVIPCANGTDALQIAMMALDFKPGDEVIVPAFTYVATVEVIALLGLKPVFIDVLPDTYELDYHQLESKLSPKTVGIVPVHLYGQCSNMEYILDFARNLNLKVIEDTAQAIGAVYTFSDGRVAQAGTLGDIGTTSFFPSKNLGCYGDGGAIFTNNSSLAEKLQMIANHGQKKKYFHDSIGVNSRLDTMQAAILSVKLDHLNEYSSSRNRVADRYDAAFKNVKGIIIPARAKNSTHVFHQYTLQIEGGKRDELKFFLQEKEIPSMIYYPVPLHLQKAYLEFGGKEGDFPISEELCKKVLSLPIHTEMKTDEQDYIIEMVSSFFN</sequence>
<dbReference type="OrthoDB" id="9804264at2"/>
<organism evidence="6 7">
    <name type="scientific">Algoriphagus lacus</name>
    <dbReference type="NCBI Taxonomy" id="2056311"/>
    <lineage>
        <taxon>Bacteria</taxon>
        <taxon>Pseudomonadati</taxon>
        <taxon>Bacteroidota</taxon>
        <taxon>Cytophagia</taxon>
        <taxon>Cytophagales</taxon>
        <taxon>Cyclobacteriaceae</taxon>
        <taxon>Algoriphagus</taxon>
    </lineage>
</organism>
<dbReference type="GO" id="GO:0030170">
    <property type="term" value="F:pyridoxal phosphate binding"/>
    <property type="evidence" value="ECO:0007669"/>
    <property type="project" value="TreeGrafter"/>
</dbReference>
<evidence type="ECO:0000256" key="1">
    <source>
        <dbReference type="ARBA" id="ARBA00022898"/>
    </source>
</evidence>
<dbReference type="SUPFAM" id="SSF53383">
    <property type="entry name" value="PLP-dependent transferases"/>
    <property type="match status" value="1"/>
</dbReference>
<evidence type="ECO:0000256" key="4">
    <source>
        <dbReference type="PIRSR" id="PIRSR000390-2"/>
    </source>
</evidence>
<dbReference type="AlphaFoldDB" id="A0A418PM44"/>